<dbReference type="OrthoDB" id="8420953at2"/>
<dbReference type="AlphaFoldDB" id="A0A2U2J5A6"/>
<dbReference type="EMBL" id="QFFF01000001">
    <property type="protein sequence ID" value="PWG03497.1"/>
    <property type="molecule type" value="Genomic_DNA"/>
</dbReference>
<protein>
    <submittedName>
        <fullName evidence="1">DUF4440 domain-containing protein</fullName>
    </submittedName>
</protein>
<dbReference type="Proteomes" id="UP000245916">
    <property type="component" value="Unassembled WGS sequence"/>
</dbReference>
<keyword evidence="2" id="KW-1185">Reference proteome</keyword>
<evidence type="ECO:0000313" key="2">
    <source>
        <dbReference type="Proteomes" id="UP000245916"/>
    </source>
</evidence>
<accession>A0A2U2J5A6</accession>
<dbReference type="InterPro" id="IPR032710">
    <property type="entry name" value="NTF2-like_dom_sf"/>
</dbReference>
<reference evidence="1 2" key="1">
    <citation type="submission" date="2018-05" db="EMBL/GenBank/DDBJ databases">
        <title>Genome of Sphingosinicella humi QZX222.</title>
        <authorList>
            <person name="Qiao Z."/>
            <person name="Wang G."/>
        </authorList>
    </citation>
    <scope>NUCLEOTIDE SEQUENCE [LARGE SCALE GENOMIC DNA]</scope>
    <source>
        <strain evidence="1 2">QZX222</strain>
    </source>
</reference>
<dbReference type="Gene3D" id="3.10.450.50">
    <property type="match status" value="1"/>
</dbReference>
<dbReference type="SUPFAM" id="SSF54427">
    <property type="entry name" value="NTF2-like"/>
    <property type="match status" value="1"/>
</dbReference>
<proteinExistence type="predicted"/>
<evidence type="ECO:0000313" key="1">
    <source>
        <dbReference type="EMBL" id="PWG03497.1"/>
    </source>
</evidence>
<comment type="caution">
    <text evidence="1">The sequence shown here is derived from an EMBL/GenBank/DDBJ whole genome shotgun (WGS) entry which is preliminary data.</text>
</comment>
<sequence length="146" mass="15656">MTDSTHSQDESEIIAIVARMFDAISWNPDQGPDLDGFAQPVLPEAILVPSARPAAPTDIVSFTDRMRRLHAESAMATFSEKPLTTVVHLFGNIAVAIGGYEMQVDGDAPARGANAFLFVRTETGWKVAGLAWDSERPGLALDASLS</sequence>
<organism evidence="1 2">
    <name type="scientific">Allosphingosinicella humi</name>
    <dbReference type="NCBI Taxonomy" id="2068657"/>
    <lineage>
        <taxon>Bacteria</taxon>
        <taxon>Pseudomonadati</taxon>
        <taxon>Pseudomonadota</taxon>
        <taxon>Alphaproteobacteria</taxon>
        <taxon>Sphingomonadales</taxon>
        <taxon>Sphingomonadaceae</taxon>
        <taxon>Allosphingosinicella</taxon>
    </lineage>
</organism>
<gene>
    <name evidence="1" type="ORF">DF286_11915</name>
</gene>
<dbReference type="RefSeq" id="WP_109271635.1">
    <property type="nucleotide sequence ID" value="NZ_QFFF01000001.1"/>
</dbReference>
<name>A0A2U2J5A6_9SPHN</name>